<dbReference type="RefSeq" id="WP_257086016.1">
    <property type="nucleotide sequence ID" value="NZ_CP102097.1"/>
</dbReference>
<keyword evidence="1" id="KW-0472">Membrane</keyword>
<gene>
    <name evidence="2" type="ORF">NP165_18915</name>
</gene>
<evidence type="ECO:0000313" key="3">
    <source>
        <dbReference type="Proteomes" id="UP001058602"/>
    </source>
</evidence>
<dbReference type="Proteomes" id="UP001058602">
    <property type="component" value="Chromosome 2"/>
</dbReference>
<protein>
    <submittedName>
        <fullName evidence="2">Uncharacterized protein</fullName>
    </submittedName>
</protein>
<feature type="transmembrane region" description="Helical" evidence="1">
    <location>
        <begin position="24"/>
        <end position="44"/>
    </location>
</feature>
<evidence type="ECO:0000256" key="1">
    <source>
        <dbReference type="SAM" id="Phobius"/>
    </source>
</evidence>
<sequence>MSLSSILSFIKQSPRWILRNSEKIHYLMLSIALLCGGIWTFYTFDILNQRDKATAELKEIQDRIKGTNASNIQISPASFELVDGKFGLIVNVNIQNTGTRDVLIDWSSEDTPLSVFKVRMEKGDQMYFERLFHPKIYAPFDPKKKKKEHYKSLYLLVGAKKELSFYVELPVQGMYYITFNAKTDDKLAQEVKQKSGRTGEWFSSKYINVEPEKKPVFENYIKATHTFSK</sequence>
<name>A0ABY5LMK4_9VIBR</name>
<reference evidence="2" key="1">
    <citation type="submission" date="2022-07" db="EMBL/GenBank/DDBJ databases">
        <title>Complete genome of Vibrio japonicus strain JCM 31412T and phylogenomic assessment of the Nereis clade of the genus Vibrio.</title>
        <authorList>
            <person name="Shlafstein M.D."/>
            <person name="Emsley S.A."/>
            <person name="Ushijima B."/>
            <person name="Videau P."/>
            <person name="Saw J.H."/>
        </authorList>
    </citation>
    <scope>NUCLEOTIDE SEQUENCE</scope>
    <source>
        <strain evidence="2">JCM 31412</strain>
    </source>
</reference>
<keyword evidence="1" id="KW-0812">Transmembrane</keyword>
<proteinExistence type="predicted"/>
<accession>A0ABY5LMK4</accession>
<organism evidence="2 3">
    <name type="scientific">Vibrio japonicus</name>
    <dbReference type="NCBI Taxonomy" id="1824638"/>
    <lineage>
        <taxon>Bacteria</taxon>
        <taxon>Pseudomonadati</taxon>
        <taxon>Pseudomonadota</taxon>
        <taxon>Gammaproteobacteria</taxon>
        <taxon>Vibrionales</taxon>
        <taxon>Vibrionaceae</taxon>
        <taxon>Vibrio</taxon>
    </lineage>
</organism>
<keyword evidence="1" id="KW-1133">Transmembrane helix</keyword>
<keyword evidence="3" id="KW-1185">Reference proteome</keyword>
<dbReference type="EMBL" id="CP102097">
    <property type="protein sequence ID" value="UUM32352.1"/>
    <property type="molecule type" value="Genomic_DNA"/>
</dbReference>
<evidence type="ECO:0000313" key="2">
    <source>
        <dbReference type="EMBL" id="UUM32352.1"/>
    </source>
</evidence>